<sequence>LNLLYFNFQELHLISYHLADECIVGVIGERVILPCVYYGSENLTSLHISSEWRRGMEIIHTVVWMQGQVEMQNVSNGIRTTVSSFFHLKLLGKDKIFKATRLATLTFFSSLVSKHSFLDGEESRLFCNSLGGFPAPSIYWLVNYTQRPPETSVTTYMNTLPQSELYSISSVLSINISADTAISFMLRCPKAFIFLIINVSLAPCVVCCAFLCLSLTISLSG</sequence>
<dbReference type="OMA" id="FSIEWRR"/>
<dbReference type="InParanoid" id="A0A672QQT9"/>
<dbReference type="InterPro" id="IPR013162">
    <property type="entry name" value="CD80_C2-set"/>
</dbReference>
<protein>
    <recommendedName>
        <fullName evidence="3">CD80-like immunoglobulin C2-set domain-containing protein</fullName>
    </recommendedName>
</protein>
<keyword evidence="2" id="KW-0812">Transmembrane</keyword>
<dbReference type="InterPro" id="IPR036179">
    <property type="entry name" value="Ig-like_dom_sf"/>
</dbReference>
<accession>A0A672QQT9</accession>
<reference evidence="4" key="1">
    <citation type="submission" date="2025-08" db="UniProtKB">
        <authorList>
            <consortium name="Ensembl"/>
        </authorList>
    </citation>
    <scope>IDENTIFICATION</scope>
</reference>
<proteinExistence type="predicted"/>
<keyword evidence="2" id="KW-1133">Transmembrane helix</keyword>
<keyword evidence="2" id="KW-0472">Membrane</keyword>
<evidence type="ECO:0000313" key="4">
    <source>
        <dbReference type="Ensembl" id="ENSSGRP00000078386.1"/>
    </source>
</evidence>
<evidence type="ECO:0000259" key="3">
    <source>
        <dbReference type="Pfam" id="PF08205"/>
    </source>
</evidence>
<keyword evidence="5" id="KW-1185">Reference proteome</keyword>
<dbReference type="SUPFAM" id="SSF48726">
    <property type="entry name" value="Immunoglobulin"/>
    <property type="match status" value="1"/>
</dbReference>
<dbReference type="Gene3D" id="2.60.40.10">
    <property type="entry name" value="Immunoglobulins"/>
    <property type="match status" value="1"/>
</dbReference>
<name>A0A672QQT9_SINGR</name>
<keyword evidence="1" id="KW-1015">Disulfide bond</keyword>
<evidence type="ECO:0000256" key="1">
    <source>
        <dbReference type="ARBA" id="ARBA00023157"/>
    </source>
</evidence>
<dbReference type="Pfam" id="PF08205">
    <property type="entry name" value="C2-set_2"/>
    <property type="match status" value="1"/>
</dbReference>
<feature type="domain" description="CD80-like immunoglobulin C2-set" evidence="3">
    <location>
        <begin position="115"/>
        <end position="177"/>
    </location>
</feature>
<dbReference type="AlphaFoldDB" id="A0A672QQT9"/>
<dbReference type="Ensembl" id="ENSSGRT00000083458.1">
    <property type="protein sequence ID" value="ENSSGRP00000078386.1"/>
    <property type="gene ID" value="ENSSGRG00000039695.1"/>
</dbReference>
<evidence type="ECO:0000256" key="2">
    <source>
        <dbReference type="SAM" id="Phobius"/>
    </source>
</evidence>
<evidence type="ECO:0000313" key="5">
    <source>
        <dbReference type="Proteomes" id="UP000472262"/>
    </source>
</evidence>
<organism evidence="4 5">
    <name type="scientific">Sinocyclocheilus grahami</name>
    <name type="common">Dianchi golden-line fish</name>
    <name type="synonym">Barbus grahami</name>
    <dbReference type="NCBI Taxonomy" id="75366"/>
    <lineage>
        <taxon>Eukaryota</taxon>
        <taxon>Metazoa</taxon>
        <taxon>Chordata</taxon>
        <taxon>Craniata</taxon>
        <taxon>Vertebrata</taxon>
        <taxon>Euteleostomi</taxon>
        <taxon>Actinopterygii</taxon>
        <taxon>Neopterygii</taxon>
        <taxon>Teleostei</taxon>
        <taxon>Ostariophysi</taxon>
        <taxon>Cypriniformes</taxon>
        <taxon>Cyprinidae</taxon>
        <taxon>Cyprininae</taxon>
        <taxon>Sinocyclocheilus</taxon>
    </lineage>
</organism>
<feature type="transmembrane region" description="Helical" evidence="2">
    <location>
        <begin position="192"/>
        <end position="217"/>
    </location>
</feature>
<dbReference type="Proteomes" id="UP000472262">
    <property type="component" value="Unassembled WGS sequence"/>
</dbReference>
<reference evidence="4" key="2">
    <citation type="submission" date="2025-09" db="UniProtKB">
        <authorList>
            <consortium name="Ensembl"/>
        </authorList>
    </citation>
    <scope>IDENTIFICATION</scope>
</reference>
<dbReference type="InterPro" id="IPR013783">
    <property type="entry name" value="Ig-like_fold"/>
</dbReference>